<feature type="domain" description="MATH" evidence="1">
    <location>
        <begin position="17"/>
        <end position="127"/>
    </location>
</feature>
<name>A0AAE0CKL2_9ROSI</name>
<accession>A0AAE0CKL2</accession>
<dbReference type="Pfam" id="PF22486">
    <property type="entry name" value="MATH_2"/>
    <property type="match status" value="1"/>
</dbReference>
<evidence type="ECO:0000259" key="1">
    <source>
        <dbReference type="PROSITE" id="PS50144"/>
    </source>
</evidence>
<dbReference type="PANTHER" id="PTHR46162:SF9">
    <property type="entry name" value="MATH DOMAIN-CONTAINING PROTEIN"/>
    <property type="match status" value="1"/>
</dbReference>
<evidence type="ECO:0000313" key="2">
    <source>
        <dbReference type="EMBL" id="KAK2654566.1"/>
    </source>
</evidence>
<dbReference type="PROSITE" id="PS50144">
    <property type="entry name" value="MATH"/>
    <property type="match status" value="1"/>
</dbReference>
<dbReference type="InterPro" id="IPR002083">
    <property type="entry name" value="MATH/TRAF_dom"/>
</dbReference>
<keyword evidence="3" id="KW-1185">Reference proteome</keyword>
<dbReference type="SUPFAM" id="SSF49599">
    <property type="entry name" value="TRAF domain-like"/>
    <property type="match status" value="1"/>
</dbReference>
<dbReference type="Proteomes" id="UP001280121">
    <property type="component" value="Unassembled WGS sequence"/>
</dbReference>
<dbReference type="CDD" id="cd00121">
    <property type="entry name" value="MATH"/>
    <property type="match status" value="1"/>
</dbReference>
<organism evidence="2 3">
    <name type="scientific">Dipteronia dyeriana</name>
    <dbReference type="NCBI Taxonomy" id="168575"/>
    <lineage>
        <taxon>Eukaryota</taxon>
        <taxon>Viridiplantae</taxon>
        <taxon>Streptophyta</taxon>
        <taxon>Embryophyta</taxon>
        <taxon>Tracheophyta</taxon>
        <taxon>Spermatophyta</taxon>
        <taxon>Magnoliopsida</taxon>
        <taxon>eudicotyledons</taxon>
        <taxon>Gunneridae</taxon>
        <taxon>Pentapetalae</taxon>
        <taxon>rosids</taxon>
        <taxon>malvids</taxon>
        <taxon>Sapindales</taxon>
        <taxon>Sapindaceae</taxon>
        <taxon>Hippocastanoideae</taxon>
        <taxon>Acereae</taxon>
        <taxon>Dipteronia</taxon>
    </lineage>
</organism>
<dbReference type="Gene3D" id="2.60.210.10">
    <property type="entry name" value="Apoptosis, Tumor Necrosis Factor Receptor Associated Protein 2, Chain A"/>
    <property type="match status" value="1"/>
</dbReference>
<sequence>MATPTCAISLKGRNSQPSRYSFKIESFSLLSKASLVKFCSDNFEAGGHKWKLWIYPTGDNSITRKDHASIYLELLETSSFPTGWEVDVILNLFIFNHLQNKYFSNKGRFGSTPMEILKAKTIVFQYF</sequence>
<dbReference type="PANTHER" id="PTHR46162">
    <property type="entry name" value="TRAF-LIKE FAMILY PROTEIN"/>
    <property type="match status" value="1"/>
</dbReference>
<reference evidence="2" key="1">
    <citation type="journal article" date="2023" name="Plant J.">
        <title>Genome sequences and population genomics provide insights into the demographic history, inbreeding, and mutation load of two 'living fossil' tree species of Dipteronia.</title>
        <authorList>
            <person name="Feng Y."/>
            <person name="Comes H.P."/>
            <person name="Chen J."/>
            <person name="Zhu S."/>
            <person name="Lu R."/>
            <person name="Zhang X."/>
            <person name="Li P."/>
            <person name="Qiu J."/>
            <person name="Olsen K.M."/>
            <person name="Qiu Y."/>
        </authorList>
    </citation>
    <scope>NUCLEOTIDE SEQUENCE</scope>
    <source>
        <strain evidence="2">KIB01</strain>
    </source>
</reference>
<evidence type="ECO:0000313" key="3">
    <source>
        <dbReference type="Proteomes" id="UP001280121"/>
    </source>
</evidence>
<proteinExistence type="predicted"/>
<comment type="caution">
    <text evidence="2">The sequence shown here is derived from an EMBL/GenBank/DDBJ whole genome shotgun (WGS) entry which is preliminary data.</text>
</comment>
<protein>
    <recommendedName>
        <fullName evidence="1">MATH domain-containing protein</fullName>
    </recommendedName>
</protein>
<dbReference type="AlphaFoldDB" id="A0AAE0CKL2"/>
<dbReference type="EMBL" id="JANJYI010000004">
    <property type="protein sequence ID" value="KAK2654566.1"/>
    <property type="molecule type" value="Genomic_DNA"/>
</dbReference>
<dbReference type="InterPro" id="IPR008974">
    <property type="entry name" value="TRAF-like"/>
</dbReference>
<gene>
    <name evidence="2" type="ORF">Ddye_014422</name>
</gene>